<evidence type="ECO:0000313" key="3">
    <source>
        <dbReference type="EMBL" id="TQV86186.1"/>
    </source>
</evidence>
<feature type="signal peptide" evidence="1">
    <location>
        <begin position="1"/>
        <end position="21"/>
    </location>
</feature>
<dbReference type="InterPro" id="IPR014710">
    <property type="entry name" value="RmlC-like_jellyroll"/>
</dbReference>
<dbReference type="OrthoDB" id="195923at2"/>
<keyword evidence="4" id="KW-1185">Reference proteome</keyword>
<dbReference type="Proteomes" id="UP000319732">
    <property type="component" value="Unassembled WGS sequence"/>
</dbReference>
<name>A0A545U9N2_9GAMM</name>
<proteinExistence type="predicted"/>
<dbReference type="AlphaFoldDB" id="A0A545U9N2"/>
<dbReference type="EMBL" id="VHSG01000002">
    <property type="protein sequence ID" value="TQV86186.1"/>
    <property type="molecule type" value="Genomic_DNA"/>
</dbReference>
<reference evidence="3 4" key="1">
    <citation type="submission" date="2019-06" db="EMBL/GenBank/DDBJ databases">
        <title>Whole genome sequence for Cellvibrionaceae sp. R142.</title>
        <authorList>
            <person name="Wang G."/>
        </authorList>
    </citation>
    <scope>NUCLEOTIDE SEQUENCE [LARGE SCALE GENOMIC DNA]</scope>
    <source>
        <strain evidence="3 4">R142</strain>
    </source>
</reference>
<dbReference type="SUPFAM" id="SSF51182">
    <property type="entry name" value="RmlC-like cupins"/>
    <property type="match status" value="1"/>
</dbReference>
<dbReference type="CDD" id="cd02234">
    <property type="entry name" value="cupin_BLR7677-like"/>
    <property type="match status" value="1"/>
</dbReference>
<feature type="chain" id="PRO_5022005822" evidence="1">
    <location>
        <begin position="22"/>
        <end position="137"/>
    </location>
</feature>
<feature type="domain" description="Cupin type-2" evidence="2">
    <location>
        <begin position="50"/>
        <end position="121"/>
    </location>
</feature>
<organism evidence="3 4">
    <name type="scientific">Exilibacterium tricleocarpae</name>
    <dbReference type="NCBI Taxonomy" id="2591008"/>
    <lineage>
        <taxon>Bacteria</taxon>
        <taxon>Pseudomonadati</taxon>
        <taxon>Pseudomonadota</taxon>
        <taxon>Gammaproteobacteria</taxon>
        <taxon>Cellvibrionales</taxon>
        <taxon>Cellvibrionaceae</taxon>
        <taxon>Exilibacterium</taxon>
    </lineage>
</organism>
<evidence type="ECO:0000313" key="4">
    <source>
        <dbReference type="Proteomes" id="UP000319732"/>
    </source>
</evidence>
<accession>A0A545U9N2</accession>
<protein>
    <submittedName>
        <fullName evidence="3">Cupin domain-containing protein</fullName>
    </submittedName>
</protein>
<comment type="caution">
    <text evidence="3">The sequence shown here is derived from an EMBL/GenBank/DDBJ whole genome shotgun (WGS) entry which is preliminary data.</text>
</comment>
<gene>
    <name evidence="3" type="ORF">FKG94_01125</name>
</gene>
<dbReference type="RefSeq" id="WP_142902338.1">
    <property type="nucleotide sequence ID" value="NZ_ML660087.1"/>
</dbReference>
<dbReference type="Gene3D" id="2.60.120.10">
    <property type="entry name" value="Jelly Rolls"/>
    <property type="match status" value="1"/>
</dbReference>
<dbReference type="InterPro" id="IPR013096">
    <property type="entry name" value="Cupin_2"/>
</dbReference>
<dbReference type="PANTHER" id="PTHR38599:SF1">
    <property type="entry name" value="CUPIN DOMAIN PROTEIN (AFU_ORTHOLOGUE AFUA_3G13620)"/>
    <property type="match status" value="1"/>
</dbReference>
<sequence length="137" mass="14720">MKLVALIMFALFGLRSHYATAHDVNHGVERKILSSSALQNIPGHSLTAVTVELQPGISVPAHKHEGFVFAYVISGEVKSQLNQEAAKVYRAGQSWIEKPGDQHSITMNISNTENAKLLAVFVAPTGAALTTPTSADR</sequence>
<evidence type="ECO:0000256" key="1">
    <source>
        <dbReference type="SAM" id="SignalP"/>
    </source>
</evidence>
<dbReference type="Pfam" id="PF07883">
    <property type="entry name" value="Cupin_2"/>
    <property type="match status" value="1"/>
</dbReference>
<dbReference type="InterPro" id="IPR011051">
    <property type="entry name" value="RmlC_Cupin_sf"/>
</dbReference>
<evidence type="ECO:0000259" key="2">
    <source>
        <dbReference type="Pfam" id="PF07883"/>
    </source>
</evidence>
<dbReference type="PANTHER" id="PTHR38599">
    <property type="entry name" value="CUPIN DOMAIN PROTEIN (AFU_ORTHOLOGUE AFUA_3G13620)"/>
    <property type="match status" value="1"/>
</dbReference>
<keyword evidence="1" id="KW-0732">Signal</keyword>